<reference evidence="5" key="1">
    <citation type="journal article" date="2014" name="Int. J. Syst. Evol. Microbiol.">
        <title>Complete genome sequence of Corynebacterium casei LMG S-19264T (=DSM 44701T), isolated from a smear-ripened cheese.</title>
        <authorList>
            <consortium name="US DOE Joint Genome Institute (JGI-PGF)"/>
            <person name="Walter F."/>
            <person name="Albersmeier A."/>
            <person name="Kalinowski J."/>
            <person name="Ruckert C."/>
        </authorList>
    </citation>
    <scope>NUCLEOTIDE SEQUENCE</scope>
    <source>
        <strain evidence="5">JCM 18487</strain>
    </source>
</reference>
<feature type="region of interest" description="Disordered" evidence="2">
    <location>
        <begin position="1"/>
        <end position="20"/>
    </location>
</feature>
<dbReference type="InterPro" id="IPR036388">
    <property type="entry name" value="WH-like_DNA-bd_sf"/>
</dbReference>
<dbReference type="InterPro" id="IPR034829">
    <property type="entry name" value="DnaD-like_sf"/>
</dbReference>
<evidence type="ECO:0000259" key="4">
    <source>
        <dbReference type="Pfam" id="PF21984"/>
    </source>
</evidence>
<keyword evidence="6" id="KW-1185">Reference proteome</keyword>
<proteinExistence type="inferred from homology"/>
<accession>A0A917KAU6</accession>
<dbReference type="InterPro" id="IPR053843">
    <property type="entry name" value="DnaD_N"/>
</dbReference>
<name>A0A917KAU6_9BACL</name>
<dbReference type="InterPro" id="IPR036390">
    <property type="entry name" value="WH_DNA-bd_sf"/>
</dbReference>
<protein>
    <recommendedName>
        <fullName evidence="7">DNA replication protein DnaD</fullName>
    </recommendedName>
</protein>
<feature type="region of interest" description="Disordered" evidence="2">
    <location>
        <begin position="218"/>
        <end position="252"/>
    </location>
</feature>
<dbReference type="InterPro" id="IPR006343">
    <property type="entry name" value="DnaB/C_C"/>
</dbReference>
<dbReference type="SUPFAM" id="SSF46785">
    <property type="entry name" value="Winged helix' DNA-binding domain"/>
    <property type="match status" value="1"/>
</dbReference>
<evidence type="ECO:0000256" key="1">
    <source>
        <dbReference type="ARBA" id="ARBA00093462"/>
    </source>
</evidence>
<evidence type="ECO:0000313" key="5">
    <source>
        <dbReference type="EMBL" id="GGJ07261.1"/>
    </source>
</evidence>
<evidence type="ECO:0000313" key="6">
    <source>
        <dbReference type="Proteomes" id="UP000637695"/>
    </source>
</evidence>
<dbReference type="NCBIfam" id="TIGR01446">
    <property type="entry name" value="DnaD_dom"/>
    <property type="match status" value="1"/>
</dbReference>
<dbReference type="PANTHER" id="PTHR37293">
    <property type="entry name" value="PHAGE REPLICATION PROTEIN-RELATED"/>
    <property type="match status" value="1"/>
</dbReference>
<gene>
    <name evidence="5" type="ORF">GCM10010885_15500</name>
</gene>
<dbReference type="Gene3D" id="1.10.10.630">
    <property type="entry name" value="DnaD domain-like"/>
    <property type="match status" value="1"/>
</dbReference>
<organism evidence="5 6">
    <name type="scientific">Alicyclobacillus cellulosilyticus</name>
    <dbReference type="NCBI Taxonomy" id="1003997"/>
    <lineage>
        <taxon>Bacteria</taxon>
        <taxon>Bacillati</taxon>
        <taxon>Bacillota</taxon>
        <taxon>Bacilli</taxon>
        <taxon>Bacillales</taxon>
        <taxon>Alicyclobacillaceae</taxon>
        <taxon>Alicyclobacillus</taxon>
    </lineage>
</organism>
<evidence type="ECO:0000259" key="3">
    <source>
        <dbReference type="Pfam" id="PF07261"/>
    </source>
</evidence>
<dbReference type="Pfam" id="PF07261">
    <property type="entry name" value="DnaB_2"/>
    <property type="match status" value="1"/>
</dbReference>
<feature type="compositionally biased region" description="Basic and acidic residues" evidence="2">
    <location>
        <begin position="218"/>
        <end position="230"/>
    </location>
</feature>
<dbReference type="Pfam" id="PF21984">
    <property type="entry name" value="DnaD_N"/>
    <property type="match status" value="1"/>
</dbReference>
<dbReference type="Proteomes" id="UP000637695">
    <property type="component" value="Unassembled WGS sequence"/>
</dbReference>
<feature type="domain" description="DnaD N-terminal" evidence="4">
    <location>
        <begin position="33"/>
        <end position="131"/>
    </location>
</feature>
<dbReference type="InterPro" id="IPR053162">
    <property type="entry name" value="DnaD"/>
</dbReference>
<dbReference type="PANTHER" id="PTHR37293:SF6">
    <property type="entry name" value="DNA REPLICATION PROTEIN DNAD"/>
    <property type="match status" value="1"/>
</dbReference>
<dbReference type="SUPFAM" id="SSF158499">
    <property type="entry name" value="DnaD domain-like"/>
    <property type="match status" value="1"/>
</dbReference>
<evidence type="ECO:0000256" key="2">
    <source>
        <dbReference type="SAM" id="MobiDB-lite"/>
    </source>
</evidence>
<comment type="caution">
    <text evidence="5">The sequence shown here is derived from an EMBL/GenBank/DDBJ whole genome shotgun (WGS) entry which is preliminary data.</text>
</comment>
<dbReference type="RefSeq" id="WP_188882242.1">
    <property type="nucleotide sequence ID" value="NZ_BMOY01000022.1"/>
</dbReference>
<dbReference type="AlphaFoldDB" id="A0A917KAU6"/>
<dbReference type="EMBL" id="BMOY01000022">
    <property type="protein sequence ID" value="GGJ07261.1"/>
    <property type="molecule type" value="Genomic_DNA"/>
</dbReference>
<dbReference type="Gene3D" id="1.10.10.10">
    <property type="entry name" value="Winged helix-like DNA-binding domain superfamily/Winged helix DNA-binding domain"/>
    <property type="match status" value="1"/>
</dbReference>
<sequence>MHAKSRENVPPRGDSPAPLPREDGLLSEAFVAIPYRWFRAFAALGLRPADVVVLLQILAIQQAEGRSFVSPFDLGRLCGMSADEVSEVMSRLTGHGWLAVEERVWPDGTRSARYDLSALHAALWQAARQQEEPAPDAPSRDPVTLFEAEFGRPLSAIECEQIRQWLDRDQYPEWLIREALREAVLANKLSFKYIDRILFDWQRHQVRTPKDLEQYRREYRQQQRAKEEAAATRARRTRRNNPSLSEPAPVDRDERYSAFYELFPDA</sequence>
<comment type="similarity">
    <text evidence="1">Belongs to the DnaB/DnaD family.</text>
</comment>
<feature type="domain" description="DnaB/C C-terminal" evidence="3">
    <location>
        <begin position="144"/>
        <end position="215"/>
    </location>
</feature>
<evidence type="ECO:0008006" key="7">
    <source>
        <dbReference type="Google" id="ProtNLM"/>
    </source>
</evidence>
<reference evidence="5" key="2">
    <citation type="submission" date="2020-09" db="EMBL/GenBank/DDBJ databases">
        <authorList>
            <person name="Sun Q."/>
            <person name="Ohkuma M."/>
        </authorList>
    </citation>
    <scope>NUCLEOTIDE SEQUENCE</scope>
    <source>
        <strain evidence="5">JCM 18487</strain>
    </source>
</reference>